<comment type="caution">
    <text evidence="9">The sequence shown here is derived from an EMBL/GenBank/DDBJ whole genome shotgun (WGS) entry which is preliminary data.</text>
</comment>
<keyword evidence="4" id="KW-0677">Repeat</keyword>
<dbReference type="Proteomes" id="UP001378592">
    <property type="component" value="Unassembled WGS sequence"/>
</dbReference>
<dbReference type="FunFam" id="2.40.50.90:FF:000004">
    <property type="entry name" value="Staphylococcal nuclease domain-containing protein"/>
    <property type="match status" value="1"/>
</dbReference>
<dbReference type="FunFam" id="2.30.30.140:FF:000018">
    <property type="entry name" value="Serine/threonine-protein kinase 31"/>
    <property type="match status" value="1"/>
</dbReference>
<evidence type="ECO:0000313" key="9">
    <source>
        <dbReference type="EMBL" id="KAK7868266.1"/>
    </source>
</evidence>
<reference evidence="9 10" key="1">
    <citation type="submission" date="2024-03" db="EMBL/GenBank/DDBJ databases">
        <title>The genome assembly and annotation of the cricket Gryllus longicercus Weissman &amp; Gray.</title>
        <authorList>
            <person name="Szrajer S."/>
            <person name="Gray D."/>
            <person name="Ylla G."/>
        </authorList>
    </citation>
    <scope>NUCLEOTIDE SEQUENCE [LARGE SCALE GENOMIC DNA]</scope>
    <source>
        <strain evidence="9">DAG 2021-001</strain>
        <tissue evidence="9">Whole body minus gut</tissue>
    </source>
</reference>
<dbReference type="CDD" id="cd20433">
    <property type="entry name" value="Tudor_TDRD11"/>
    <property type="match status" value="1"/>
</dbReference>
<dbReference type="InterPro" id="IPR047386">
    <property type="entry name" value="Tudor_TDRD11"/>
</dbReference>
<dbReference type="Pfam" id="PF00565">
    <property type="entry name" value="SNase"/>
    <property type="match status" value="4"/>
</dbReference>
<evidence type="ECO:0000313" key="10">
    <source>
        <dbReference type="Proteomes" id="UP001378592"/>
    </source>
</evidence>
<dbReference type="Pfam" id="PF00567">
    <property type="entry name" value="TUDOR"/>
    <property type="match status" value="1"/>
</dbReference>
<dbReference type="CDD" id="cd00175">
    <property type="entry name" value="SNc"/>
    <property type="match status" value="2"/>
</dbReference>
<evidence type="ECO:0000256" key="6">
    <source>
        <dbReference type="SAM" id="MobiDB-lite"/>
    </source>
</evidence>
<dbReference type="Gene3D" id="2.30.30.140">
    <property type="match status" value="1"/>
</dbReference>
<dbReference type="InterPro" id="IPR016071">
    <property type="entry name" value="Staphylococal_nuclease_OB-fold"/>
</dbReference>
<dbReference type="InterPro" id="IPR016685">
    <property type="entry name" value="Silence_cplx_Nase-comp_TudorSN"/>
</dbReference>
<feature type="domain" description="TNase-like" evidence="8">
    <location>
        <begin position="333"/>
        <end position="491"/>
    </location>
</feature>
<dbReference type="FunFam" id="2.40.50.90:FF:000002">
    <property type="entry name" value="Staphylococcal nuclease domain-containing protein"/>
    <property type="match status" value="1"/>
</dbReference>
<proteinExistence type="predicted"/>
<organism evidence="9 10">
    <name type="scientific">Gryllus longicercus</name>
    <dbReference type="NCBI Taxonomy" id="2509291"/>
    <lineage>
        <taxon>Eukaryota</taxon>
        <taxon>Metazoa</taxon>
        <taxon>Ecdysozoa</taxon>
        <taxon>Arthropoda</taxon>
        <taxon>Hexapoda</taxon>
        <taxon>Insecta</taxon>
        <taxon>Pterygota</taxon>
        <taxon>Neoptera</taxon>
        <taxon>Polyneoptera</taxon>
        <taxon>Orthoptera</taxon>
        <taxon>Ensifera</taxon>
        <taxon>Gryllidea</taxon>
        <taxon>Grylloidea</taxon>
        <taxon>Gryllidae</taxon>
        <taxon>Gryllinae</taxon>
        <taxon>Gryllus</taxon>
    </lineage>
</organism>
<dbReference type="AlphaFoldDB" id="A0AAN9VRF3"/>
<dbReference type="GO" id="GO:0004518">
    <property type="term" value="F:nuclease activity"/>
    <property type="evidence" value="ECO:0007669"/>
    <property type="project" value="TreeGrafter"/>
</dbReference>
<dbReference type="FunFam" id="2.40.50.90:FF:000003">
    <property type="entry name" value="Staphylococcal nuclease domain-containing protein"/>
    <property type="match status" value="1"/>
</dbReference>
<dbReference type="InterPro" id="IPR035437">
    <property type="entry name" value="SNase_OB-fold_sf"/>
</dbReference>
<dbReference type="PIRSF" id="PIRSF017179">
    <property type="entry name" value="RISC-Tudor-SN"/>
    <property type="match status" value="1"/>
</dbReference>
<feature type="domain" description="Tudor" evidence="7">
    <location>
        <begin position="727"/>
        <end position="784"/>
    </location>
</feature>
<dbReference type="SMART" id="SM00333">
    <property type="entry name" value="TUDOR"/>
    <property type="match status" value="1"/>
</dbReference>
<dbReference type="PROSITE" id="PS50830">
    <property type="entry name" value="TNASE_3"/>
    <property type="match status" value="4"/>
</dbReference>
<name>A0AAN9VRF3_9ORTH</name>
<evidence type="ECO:0000256" key="5">
    <source>
        <dbReference type="PIRNR" id="PIRNR017179"/>
    </source>
</evidence>
<evidence type="ECO:0000256" key="4">
    <source>
        <dbReference type="ARBA" id="ARBA00022737"/>
    </source>
</evidence>
<feature type="compositionally biased region" description="Basic and acidic residues" evidence="6">
    <location>
        <begin position="367"/>
        <end position="379"/>
    </location>
</feature>
<dbReference type="FunFam" id="2.40.50.90:FF:000001">
    <property type="entry name" value="Staphylococcal nuclease domain-containing protein"/>
    <property type="match status" value="1"/>
</dbReference>
<evidence type="ECO:0000259" key="7">
    <source>
        <dbReference type="PROSITE" id="PS50304"/>
    </source>
</evidence>
<keyword evidence="10" id="KW-1185">Reference proteome</keyword>
<dbReference type="SUPFAM" id="SSF50199">
    <property type="entry name" value="Staphylococcal nuclease"/>
    <property type="match status" value="5"/>
</dbReference>
<evidence type="ECO:0000256" key="2">
    <source>
        <dbReference type="ARBA" id="ARBA00017230"/>
    </source>
</evidence>
<comment type="subcellular location">
    <subcellularLocation>
        <location evidence="1 5">Cytoplasm</location>
    </subcellularLocation>
</comment>
<dbReference type="GO" id="GO:0006402">
    <property type="term" value="P:mRNA catabolic process"/>
    <property type="evidence" value="ECO:0007669"/>
    <property type="project" value="UniProtKB-UniRule"/>
</dbReference>
<accession>A0AAN9VRF3</accession>
<feature type="domain" description="TNase-like" evidence="8">
    <location>
        <begin position="9"/>
        <end position="155"/>
    </location>
</feature>
<dbReference type="InterPro" id="IPR002999">
    <property type="entry name" value="Tudor"/>
</dbReference>
<keyword evidence="3 5" id="KW-0963">Cytoplasm</keyword>
<dbReference type="GO" id="GO:0031332">
    <property type="term" value="C:RNAi effector complex"/>
    <property type="evidence" value="ECO:0007669"/>
    <property type="project" value="InterPro"/>
</dbReference>
<dbReference type="SMART" id="SM00318">
    <property type="entry name" value="SNc"/>
    <property type="match status" value="4"/>
</dbReference>
<dbReference type="GO" id="GO:0005829">
    <property type="term" value="C:cytosol"/>
    <property type="evidence" value="ECO:0007669"/>
    <property type="project" value="UniProtKB-UniRule"/>
</dbReference>
<evidence type="ECO:0000256" key="3">
    <source>
        <dbReference type="ARBA" id="ARBA00022490"/>
    </source>
</evidence>
<dbReference type="FunFam" id="2.40.50.90:FF:000005">
    <property type="entry name" value="Staphylococcal nuclease domain-containing protein"/>
    <property type="match status" value="1"/>
</dbReference>
<dbReference type="PANTHER" id="PTHR12302:SF2">
    <property type="entry name" value="STAPHYLOCOCCAL NUCLEASE DOMAIN-CONTAINING PROTEIN 1"/>
    <property type="match status" value="1"/>
</dbReference>
<evidence type="ECO:0000259" key="8">
    <source>
        <dbReference type="PROSITE" id="PS50830"/>
    </source>
</evidence>
<dbReference type="SUPFAM" id="SSF63748">
    <property type="entry name" value="Tudor/PWWP/MBT"/>
    <property type="match status" value="1"/>
</dbReference>
<gene>
    <name evidence="9" type="ORF">R5R35_000663</name>
</gene>
<dbReference type="GO" id="GO:0003723">
    <property type="term" value="F:RNA binding"/>
    <property type="evidence" value="ECO:0007669"/>
    <property type="project" value="UniProtKB-UniRule"/>
</dbReference>
<dbReference type="EMBL" id="JAZDUA010000098">
    <property type="protein sequence ID" value="KAK7868266.1"/>
    <property type="molecule type" value="Genomic_DNA"/>
</dbReference>
<feature type="domain" description="TNase-like" evidence="8">
    <location>
        <begin position="182"/>
        <end position="320"/>
    </location>
</feature>
<dbReference type="PANTHER" id="PTHR12302">
    <property type="entry name" value="EBNA2 BINDING PROTEIN P100"/>
    <property type="match status" value="1"/>
</dbReference>
<feature type="region of interest" description="Disordered" evidence="6">
    <location>
        <begin position="363"/>
        <end position="389"/>
    </location>
</feature>
<evidence type="ECO:0000256" key="1">
    <source>
        <dbReference type="ARBA" id="ARBA00004496"/>
    </source>
</evidence>
<dbReference type="Gene3D" id="2.40.50.90">
    <property type="match status" value="5"/>
</dbReference>
<sequence length="907" mass="102031">MSTPQQQPKVNRGIVKQILSGDSLIIRGQPKGGPPPEKQINLSYITAPKLARRPGPGGGEISKDEPYAWEAREFLRKKLVGEEVLFTLENSPNTTREYGSVYLGKDITTGENVTELLLAEGLASVRDSVRQTAEGKRLAEIEEAAKSAGKGKHASGDHNEHVRDIKWNIEDPRAFVDKCGGKPQSAVIEHVRDGSTVRAFLLPDFYHITLMIAGVRCPGFKLDADGKPDLQTKVPLAEEAKFFVERVLLQRDVQIVLESNNNMNFVGSIIHPRGNIAEELLRQGFARCVDWSMAFMKSGADKLRAAEREAKEKKLRFWKEYQPSGPQVSGKEKEFSANVVEVINGDALQVKLADGSSKKIFLASIRPPREQRPSEEKGGEPAAPAPRPKGFRPLYDIPWMFEAREFLRKKLINKRVHVVVDYIQAARDNFPEKICCTVTIGGQNIAEALVAKGLATVVRYRQDDDQRSSHYDDLLAAEMKASKSSQGVHAKKSIPSHRVIDISGDPTKAKQFFPFLQRAQRTEAVVEFVTSGSRLRLYIPKETCLVTFLLAGIQCPRGSRPAPSGGQVQEGEPFGEEALHFTRERCLQREVEISVESMDKAGNFIGWLWVETHNLSVLLVESGLASVHFTAERSEHFRALKSAEDQAKSKKINLWKNYVEVEEEEKKIEEDRNIERRVDYQKVLVIETTDELQFYAQMVDQGTKLEALMGRLHQELGASPPLPGAYTPKRGDLCAAKFVDDQWYRAKVEKLSGNKATVFYVDYGNREIVETTRLAALPASFAQDKPFAHQYGLACAQLPPKDNEYHEEALQQFGQDVKNRRLLLNVEYKNNGISYATLVDPEKPEDDVARLLIEDGYLLVEPRREKRLQKLVQEYQTAQENAKKNHVNVWQYGDITEDDAKEFGLGR</sequence>
<feature type="domain" description="TNase-like" evidence="8">
    <location>
        <begin position="520"/>
        <end position="657"/>
    </location>
</feature>
<dbReference type="GO" id="GO:0005634">
    <property type="term" value="C:nucleus"/>
    <property type="evidence" value="ECO:0007669"/>
    <property type="project" value="TreeGrafter"/>
</dbReference>
<protein>
    <recommendedName>
        <fullName evidence="2">Staphylococcal nuclease domain-containing protein 1</fullName>
    </recommendedName>
</protein>
<dbReference type="GO" id="GO:0031047">
    <property type="term" value="P:regulatory ncRNA-mediated gene silencing"/>
    <property type="evidence" value="ECO:0007669"/>
    <property type="project" value="UniProtKB-UniRule"/>
</dbReference>
<dbReference type="PROSITE" id="PS50304">
    <property type="entry name" value="TUDOR"/>
    <property type="match status" value="1"/>
</dbReference>